<comment type="caution">
    <text evidence="1">The sequence shown here is derived from an EMBL/GenBank/DDBJ whole genome shotgun (WGS) entry which is preliminary data.</text>
</comment>
<sequence length="178" mass="19956">MFDNGEMKEMINVLSLIFMHSQIVIDQLSIHIDECRRRIVLLSLLGVKILDSFVLEGKLRGLGVGSVLELCSGIDSSCWARYSLEMSQLIYEMSHFQLHKIQGKIEWTFLMQKGEECKLTQSLSGLDGLALAFQILGWAKAIKKLSLWPGSAQPILAWLGPACGLRPGWAKHYSLPSH</sequence>
<organism evidence="1 2">
    <name type="scientific">Russula earlei</name>
    <dbReference type="NCBI Taxonomy" id="71964"/>
    <lineage>
        <taxon>Eukaryota</taxon>
        <taxon>Fungi</taxon>
        <taxon>Dikarya</taxon>
        <taxon>Basidiomycota</taxon>
        <taxon>Agaricomycotina</taxon>
        <taxon>Agaricomycetes</taxon>
        <taxon>Russulales</taxon>
        <taxon>Russulaceae</taxon>
        <taxon>Russula</taxon>
    </lineage>
</organism>
<gene>
    <name evidence="1" type="ORF">F5148DRAFT_1154487</name>
</gene>
<name>A0ACC0TRJ0_9AGAM</name>
<accession>A0ACC0TRJ0</accession>
<dbReference type="EMBL" id="JAGFNK010000964">
    <property type="protein sequence ID" value="KAI9436767.1"/>
    <property type="molecule type" value="Genomic_DNA"/>
</dbReference>
<evidence type="ECO:0000313" key="2">
    <source>
        <dbReference type="Proteomes" id="UP001207468"/>
    </source>
</evidence>
<proteinExistence type="predicted"/>
<protein>
    <submittedName>
        <fullName evidence="1">Uncharacterized protein</fullName>
    </submittedName>
</protein>
<reference evidence="1" key="1">
    <citation type="submission" date="2021-03" db="EMBL/GenBank/DDBJ databases">
        <title>Evolutionary priming and transition to the ectomycorrhizal habit in an iconic lineage of mushroom-forming fungi: is preadaptation a requirement?</title>
        <authorList>
            <consortium name="DOE Joint Genome Institute"/>
            <person name="Looney B.P."/>
            <person name="Miyauchi S."/>
            <person name="Morin E."/>
            <person name="Drula E."/>
            <person name="Courty P.E."/>
            <person name="Chicoki N."/>
            <person name="Fauchery L."/>
            <person name="Kohler A."/>
            <person name="Kuo A."/>
            <person name="LaButti K."/>
            <person name="Pangilinan J."/>
            <person name="Lipzen A."/>
            <person name="Riley R."/>
            <person name="Andreopoulos W."/>
            <person name="He G."/>
            <person name="Johnson J."/>
            <person name="Barry K.W."/>
            <person name="Grigoriev I.V."/>
            <person name="Nagy L."/>
            <person name="Hibbett D."/>
            <person name="Henrissat B."/>
            <person name="Matheny P.B."/>
            <person name="Labbe J."/>
            <person name="Martin A.F."/>
        </authorList>
    </citation>
    <scope>NUCLEOTIDE SEQUENCE</scope>
    <source>
        <strain evidence="1">BPL698</strain>
    </source>
</reference>
<keyword evidence="2" id="KW-1185">Reference proteome</keyword>
<evidence type="ECO:0000313" key="1">
    <source>
        <dbReference type="EMBL" id="KAI9436767.1"/>
    </source>
</evidence>
<dbReference type="Proteomes" id="UP001207468">
    <property type="component" value="Unassembled WGS sequence"/>
</dbReference>